<sequence length="219" mass="24187">MHDLPDPPLTPPGDFQLIERQPRVLFRIHSYDGDSGKYAADQFNDSGLGNARFSPLRCTDTGAIIPTLYAADSERGAIAEVLLHDLPRPSAGYIHDLERDLQSTLHLSSLFVLCPLRVINLTSLGMSAAGLAPFALSDGQKTIYPRTRAWALWIWEHYPNAQGLYWTSQRDSTAQAYMLFGDRVNVESLKPNRTHPISAYENDIVTLLAEAGAAIAPNI</sequence>
<dbReference type="SMART" id="SM00953">
    <property type="entry name" value="RES"/>
    <property type="match status" value="1"/>
</dbReference>
<feature type="domain" description="RES" evidence="1">
    <location>
        <begin position="44"/>
        <end position="192"/>
    </location>
</feature>
<keyword evidence="3" id="KW-1185">Reference proteome</keyword>
<gene>
    <name evidence="2" type="ORF">CR159_11525</name>
</gene>
<dbReference type="RefSeq" id="WP_102074114.1">
    <property type="nucleotide sequence ID" value="NZ_PDNW01000009.1"/>
</dbReference>
<organism evidence="2 3">
    <name type="scientific">Pollutimonas subterranea</name>
    <dbReference type="NCBI Taxonomy" id="2045210"/>
    <lineage>
        <taxon>Bacteria</taxon>
        <taxon>Pseudomonadati</taxon>
        <taxon>Pseudomonadota</taxon>
        <taxon>Betaproteobacteria</taxon>
        <taxon>Burkholderiales</taxon>
        <taxon>Alcaligenaceae</taxon>
        <taxon>Pollutimonas</taxon>
    </lineage>
</organism>
<dbReference type="Pfam" id="PF08808">
    <property type="entry name" value="RES"/>
    <property type="match status" value="1"/>
</dbReference>
<evidence type="ECO:0000313" key="2">
    <source>
        <dbReference type="EMBL" id="PLC49565.1"/>
    </source>
</evidence>
<dbReference type="InterPro" id="IPR014914">
    <property type="entry name" value="RES_dom"/>
</dbReference>
<dbReference type="Proteomes" id="UP000234190">
    <property type="component" value="Unassembled WGS sequence"/>
</dbReference>
<comment type="caution">
    <text evidence="2">The sequence shown here is derived from an EMBL/GenBank/DDBJ whole genome shotgun (WGS) entry which is preliminary data.</text>
</comment>
<evidence type="ECO:0000313" key="3">
    <source>
        <dbReference type="Proteomes" id="UP000234190"/>
    </source>
</evidence>
<name>A0A2N4U3H2_9BURK</name>
<protein>
    <recommendedName>
        <fullName evidence="1">RES domain-containing protein</fullName>
    </recommendedName>
</protein>
<reference evidence="2 3" key="1">
    <citation type="submission" date="2017-10" db="EMBL/GenBank/DDBJ databases">
        <title>Two draft genome sequences of Pusillimonas sp. strains isolated from a nitrate- and radionuclide-contaminated groundwater in Russia.</title>
        <authorList>
            <person name="Grouzdev D.S."/>
            <person name="Tourova T.P."/>
            <person name="Goeva M.A."/>
            <person name="Babich T.L."/>
            <person name="Sokolova D.S."/>
            <person name="Abdullin R."/>
            <person name="Poltaraus A.B."/>
            <person name="Toshchakov S.V."/>
            <person name="Nazina T.N."/>
        </authorList>
    </citation>
    <scope>NUCLEOTIDE SEQUENCE [LARGE SCALE GENOMIC DNA]</scope>
    <source>
        <strain evidence="2 3">JR1/69-3-13</strain>
    </source>
</reference>
<dbReference type="AlphaFoldDB" id="A0A2N4U3H2"/>
<dbReference type="EMBL" id="PDNW01000009">
    <property type="protein sequence ID" value="PLC49565.1"/>
    <property type="molecule type" value="Genomic_DNA"/>
</dbReference>
<evidence type="ECO:0000259" key="1">
    <source>
        <dbReference type="SMART" id="SM00953"/>
    </source>
</evidence>
<dbReference type="OrthoDB" id="7257056at2"/>
<accession>A0A2N4U3H2</accession>
<proteinExistence type="predicted"/>